<organism evidence="2 3">
    <name type="scientific">Sphagnum troendelagicum</name>
    <dbReference type="NCBI Taxonomy" id="128251"/>
    <lineage>
        <taxon>Eukaryota</taxon>
        <taxon>Viridiplantae</taxon>
        <taxon>Streptophyta</taxon>
        <taxon>Embryophyta</taxon>
        <taxon>Bryophyta</taxon>
        <taxon>Sphagnophytina</taxon>
        <taxon>Sphagnopsida</taxon>
        <taxon>Sphagnales</taxon>
        <taxon>Sphagnaceae</taxon>
        <taxon>Sphagnum</taxon>
    </lineage>
</organism>
<dbReference type="Pfam" id="PF07734">
    <property type="entry name" value="FBA_1"/>
    <property type="match status" value="1"/>
</dbReference>
<dbReference type="InterPro" id="IPR015915">
    <property type="entry name" value="Kelch-typ_b-propeller"/>
</dbReference>
<evidence type="ECO:0000259" key="1">
    <source>
        <dbReference type="PROSITE" id="PS50181"/>
    </source>
</evidence>
<dbReference type="InterPro" id="IPR050796">
    <property type="entry name" value="SCF_F-box_component"/>
</dbReference>
<dbReference type="Gene3D" id="1.20.1280.50">
    <property type="match status" value="1"/>
</dbReference>
<proteinExistence type="predicted"/>
<dbReference type="InterPro" id="IPR036047">
    <property type="entry name" value="F-box-like_dom_sf"/>
</dbReference>
<reference evidence="2" key="1">
    <citation type="submission" date="2024-02" db="EMBL/GenBank/DDBJ databases">
        <authorList>
            <consortium name="ELIXIR-Norway"/>
            <consortium name="Elixir Norway"/>
        </authorList>
    </citation>
    <scope>NUCLEOTIDE SEQUENCE</scope>
</reference>
<dbReference type="PANTHER" id="PTHR31672">
    <property type="entry name" value="BNACNNG10540D PROTEIN"/>
    <property type="match status" value="1"/>
</dbReference>
<dbReference type="SUPFAM" id="SSF81383">
    <property type="entry name" value="F-box domain"/>
    <property type="match status" value="1"/>
</dbReference>
<gene>
    <name evidence="2" type="ORF">CSSPTR1EN2_LOCUS7398</name>
</gene>
<evidence type="ECO:0000313" key="2">
    <source>
        <dbReference type="EMBL" id="CAK9204462.1"/>
    </source>
</evidence>
<dbReference type="Proteomes" id="UP001497512">
    <property type="component" value="Chromosome 14"/>
</dbReference>
<dbReference type="SUPFAM" id="SSF117281">
    <property type="entry name" value="Kelch motif"/>
    <property type="match status" value="1"/>
</dbReference>
<accession>A0ABP0TTZ3</accession>
<dbReference type="Pfam" id="PF00646">
    <property type="entry name" value="F-box"/>
    <property type="match status" value="1"/>
</dbReference>
<feature type="domain" description="F-box" evidence="1">
    <location>
        <begin position="41"/>
        <end position="86"/>
    </location>
</feature>
<keyword evidence="3" id="KW-1185">Reference proteome</keyword>
<dbReference type="Gene3D" id="2.120.10.80">
    <property type="entry name" value="Kelch-type beta propeller"/>
    <property type="match status" value="1"/>
</dbReference>
<evidence type="ECO:0000313" key="3">
    <source>
        <dbReference type="Proteomes" id="UP001497512"/>
    </source>
</evidence>
<dbReference type="PROSITE" id="PS50181">
    <property type="entry name" value="FBOX"/>
    <property type="match status" value="1"/>
</dbReference>
<dbReference type="SMART" id="SM00256">
    <property type="entry name" value="FBOX"/>
    <property type="match status" value="1"/>
</dbReference>
<dbReference type="EMBL" id="OZ019906">
    <property type="protein sequence ID" value="CAK9204462.1"/>
    <property type="molecule type" value="Genomic_DNA"/>
</dbReference>
<dbReference type="PANTHER" id="PTHR31672:SF2">
    <property type="entry name" value="F-BOX DOMAIN-CONTAINING PROTEIN"/>
    <property type="match status" value="1"/>
</dbReference>
<dbReference type="InterPro" id="IPR001810">
    <property type="entry name" value="F-box_dom"/>
</dbReference>
<dbReference type="InterPro" id="IPR006527">
    <property type="entry name" value="F-box-assoc_dom_typ1"/>
</dbReference>
<sequence length="449" mass="50052">MEGDSNSDDTSSTMLNMYTTLADLSMQESLGKASAMSKATPALWDALPQELEDKVLANLRLQELYRTRAVCKSFRQAIHRHTFRHARRQFLMSSSICSSSSSIPSHVHEGSFSPIVLFVNPLGIWEWSGYHLELQKWIKLPTLSCLPAPDRRVLKNFFVAGCDGLLCINIANPFERSVEKLIVCNPLTQSSLELPPLNYRRHPVLLHVLVDHANNSFMILVAGSSSMGSEHLCRKTEVYDSLTSSWEVVADLPGPDFGLNEYQVGVHLNGIIYCIVLTNQAEDEADDDDAAPIQCCKGLLAYSLKDKTWSSNSSYILPRLSSDATFATTQLLECNGSIYVFSEQELYGSHVHFCIAKFDGSDWTVVVNEKRKGYSRGLLVYPEYVCLAHGEGKLCIFNAVEHTMVVYDINSNTKESLTPLPVEHSAGMSKVHTLNPLPFVFRPSFDTAI</sequence>
<protein>
    <recommendedName>
        <fullName evidence="1">F-box domain-containing protein</fullName>
    </recommendedName>
</protein>
<name>A0ABP0TTZ3_9BRYO</name>